<accession>A0A183DGU4</accession>
<dbReference type="GO" id="GO:0031048">
    <property type="term" value="P:regulatory ncRNA-mediated heterochromatin formation"/>
    <property type="evidence" value="ECO:0007669"/>
    <property type="project" value="TreeGrafter"/>
</dbReference>
<sequence>MKQGYSSSQVCLFFKQKADILTLYWPVASAVAQRKFRLGGEEEITLLCSYAAQAAYVREEAVKEFGMHYPLVETVDNYQGEENDIIILSLVRSHPSDAIGFLAVRPFFQLLLHSSRPMSQKIREKPAKKLPQRKKRNKRKGCLALKSRYTVDLLPG</sequence>
<dbReference type="Gene3D" id="3.40.50.300">
    <property type="entry name" value="P-loop containing nucleotide triphosphate hydrolases"/>
    <property type="match status" value="1"/>
</dbReference>
<dbReference type="OrthoDB" id="2423195at2759"/>
<dbReference type="PANTHER" id="PTHR10887">
    <property type="entry name" value="DNA2/NAM7 HELICASE FAMILY"/>
    <property type="match status" value="1"/>
</dbReference>
<dbReference type="Proteomes" id="UP000271098">
    <property type="component" value="Unassembled WGS sequence"/>
</dbReference>
<feature type="compositionally biased region" description="Basic residues" evidence="1">
    <location>
        <begin position="128"/>
        <end position="138"/>
    </location>
</feature>
<dbReference type="AlphaFoldDB" id="A0A183DGU4"/>
<dbReference type="InterPro" id="IPR027417">
    <property type="entry name" value="P-loop_NTPase"/>
</dbReference>
<dbReference type="InterPro" id="IPR041679">
    <property type="entry name" value="DNA2/NAM7-like_C"/>
</dbReference>
<dbReference type="Pfam" id="PF13087">
    <property type="entry name" value="AAA_12"/>
    <property type="match status" value="1"/>
</dbReference>
<dbReference type="EMBL" id="UYRT01021791">
    <property type="protein sequence ID" value="VDK60180.1"/>
    <property type="molecule type" value="Genomic_DNA"/>
</dbReference>
<feature type="domain" description="DNA2/NAM7 helicase-like C-terminal" evidence="2">
    <location>
        <begin position="41"/>
        <end position="103"/>
    </location>
</feature>
<dbReference type="WBParaSite" id="GPUH_0000794401-mRNA-1">
    <property type="protein sequence ID" value="GPUH_0000794401-mRNA-1"/>
    <property type="gene ID" value="GPUH_0000794401"/>
</dbReference>
<proteinExistence type="predicted"/>
<name>A0A183DGU4_9BILA</name>
<organism evidence="5">
    <name type="scientific">Gongylonema pulchrum</name>
    <dbReference type="NCBI Taxonomy" id="637853"/>
    <lineage>
        <taxon>Eukaryota</taxon>
        <taxon>Metazoa</taxon>
        <taxon>Ecdysozoa</taxon>
        <taxon>Nematoda</taxon>
        <taxon>Chromadorea</taxon>
        <taxon>Rhabditida</taxon>
        <taxon>Spirurina</taxon>
        <taxon>Spiruromorpha</taxon>
        <taxon>Spiruroidea</taxon>
        <taxon>Gongylonematidae</taxon>
        <taxon>Gongylonema</taxon>
    </lineage>
</organism>
<protein>
    <submittedName>
        <fullName evidence="5">AAA_12 domain-containing protein</fullName>
    </submittedName>
</protein>
<gene>
    <name evidence="3" type="ORF">GPUH_LOCUS7934</name>
</gene>
<reference evidence="5" key="1">
    <citation type="submission" date="2016-06" db="UniProtKB">
        <authorList>
            <consortium name="WormBaseParasite"/>
        </authorList>
    </citation>
    <scope>IDENTIFICATION</scope>
</reference>
<dbReference type="SUPFAM" id="SSF52540">
    <property type="entry name" value="P-loop containing nucleoside triphosphate hydrolases"/>
    <property type="match status" value="1"/>
</dbReference>
<evidence type="ECO:0000313" key="4">
    <source>
        <dbReference type="Proteomes" id="UP000271098"/>
    </source>
</evidence>
<evidence type="ECO:0000313" key="3">
    <source>
        <dbReference type="EMBL" id="VDK60180.1"/>
    </source>
</evidence>
<dbReference type="PANTHER" id="PTHR10887:SF341">
    <property type="entry name" value="NFX1-TYPE ZINC FINGER-CONTAINING PROTEIN 1"/>
    <property type="match status" value="1"/>
</dbReference>
<feature type="region of interest" description="Disordered" evidence="1">
    <location>
        <begin position="119"/>
        <end position="138"/>
    </location>
</feature>
<reference evidence="3 4" key="2">
    <citation type="submission" date="2018-11" db="EMBL/GenBank/DDBJ databases">
        <authorList>
            <consortium name="Pathogen Informatics"/>
        </authorList>
    </citation>
    <scope>NUCLEOTIDE SEQUENCE [LARGE SCALE GENOMIC DNA]</scope>
</reference>
<evidence type="ECO:0000256" key="1">
    <source>
        <dbReference type="SAM" id="MobiDB-lite"/>
    </source>
</evidence>
<keyword evidence="4" id="KW-1185">Reference proteome</keyword>
<dbReference type="GO" id="GO:0031380">
    <property type="term" value="C:nuclear RNA-directed RNA polymerase complex"/>
    <property type="evidence" value="ECO:0007669"/>
    <property type="project" value="TreeGrafter"/>
</dbReference>
<evidence type="ECO:0000259" key="2">
    <source>
        <dbReference type="Pfam" id="PF13087"/>
    </source>
</evidence>
<evidence type="ECO:0000313" key="5">
    <source>
        <dbReference type="WBParaSite" id="GPUH_0000794401-mRNA-1"/>
    </source>
</evidence>
<dbReference type="InterPro" id="IPR045055">
    <property type="entry name" value="DNA2/NAM7-like"/>
</dbReference>